<sequence length="444" mass="46446">MPLLITAIAVVILILLISIWKMNTFIALIIVSAGAALAFGIPVEKVAATIESGIGGTLGHIALIFGLGAMLGRLVADAGGAQRIALTLINKFGEQKIQWAIFIASFIVGIAMFFEVGLVLLIPIVFSVAREMRVNPLYLGISMLSALLATHCFLPPHPGPTVIAGEYGADLGSVLTYGCIIAIPIVIICGPLFTKISQKIIPSAFEKVGDITALGTQKTFKDNEMPGFGVSLLTSMLPVILMMIATFASGIFSKGSFISNTISFIGNPSIAMLISILLAMYTMGIARNISIKDIMGSCYASISAIGMMLLIIGGGGAFKQVLIVGGVGNYIGELFVGTSLSPILLAWGVAAILRIALGSATVAALSTAGLVVPILSNYDVNLALVTLATGAGSSIASHVNDAGFWMVKEYFGLTLKETFATWTFMSTILSILGLIMLLCLDVFL</sequence>
<dbReference type="RefSeq" id="WP_132302630.1">
    <property type="nucleotide sequence ID" value="NZ_CP170642.1"/>
</dbReference>
<feature type="transmembrane region" description="Helical" evidence="8">
    <location>
        <begin position="294"/>
        <end position="318"/>
    </location>
</feature>
<evidence type="ECO:0000256" key="5">
    <source>
        <dbReference type="ARBA" id="ARBA00022989"/>
    </source>
</evidence>
<evidence type="ECO:0000313" key="10">
    <source>
        <dbReference type="Proteomes" id="UP000295496"/>
    </source>
</evidence>
<evidence type="ECO:0000256" key="6">
    <source>
        <dbReference type="ARBA" id="ARBA00023136"/>
    </source>
</evidence>
<dbReference type="PIRSF" id="PIRSF002746">
    <property type="entry name" value="Gluconate_transporter"/>
    <property type="match status" value="1"/>
</dbReference>
<feature type="transmembrane region" description="Helical" evidence="8">
    <location>
        <begin position="97"/>
        <end position="125"/>
    </location>
</feature>
<keyword evidence="4 8" id="KW-0812">Transmembrane</keyword>
<keyword evidence="5 8" id="KW-1133">Transmembrane helix</keyword>
<feature type="transmembrane region" description="Helical" evidence="8">
    <location>
        <begin position="54"/>
        <end position="76"/>
    </location>
</feature>
<feature type="transmembrane region" description="Helical" evidence="8">
    <location>
        <begin position="355"/>
        <end position="375"/>
    </location>
</feature>
<keyword evidence="2" id="KW-0813">Transport</keyword>
<evidence type="ECO:0000256" key="2">
    <source>
        <dbReference type="ARBA" id="ARBA00022448"/>
    </source>
</evidence>
<dbReference type="NCBIfam" id="TIGR00791">
    <property type="entry name" value="gntP"/>
    <property type="match status" value="1"/>
</dbReference>
<dbReference type="GO" id="GO:0005886">
    <property type="term" value="C:plasma membrane"/>
    <property type="evidence" value="ECO:0007669"/>
    <property type="project" value="UniProtKB-SubCell"/>
</dbReference>
<comment type="caution">
    <text evidence="9">The sequence shown here is derived from an EMBL/GenBank/DDBJ whole genome shotgun (WGS) entry which is preliminary data.</text>
</comment>
<dbReference type="PANTHER" id="PTHR30354">
    <property type="entry name" value="GNT FAMILY GLUCONATE TRANSPORTER"/>
    <property type="match status" value="1"/>
</dbReference>
<feature type="transmembrane region" description="Helical" evidence="8">
    <location>
        <begin position="419"/>
        <end position="443"/>
    </location>
</feature>
<dbReference type="AlphaFoldDB" id="A0A4V2PTM8"/>
<dbReference type="OrthoDB" id="9787129at2"/>
<evidence type="ECO:0000256" key="8">
    <source>
        <dbReference type="SAM" id="Phobius"/>
    </source>
</evidence>
<accession>A0A4V2PTM8</accession>
<dbReference type="Pfam" id="PF02447">
    <property type="entry name" value="GntP_permease"/>
    <property type="match status" value="1"/>
</dbReference>
<feature type="transmembrane region" description="Helical" evidence="8">
    <location>
        <begin position="264"/>
        <end position="282"/>
    </location>
</feature>
<evidence type="ECO:0000256" key="4">
    <source>
        <dbReference type="ARBA" id="ARBA00022692"/>
    </source>
</evidence>
<keyword evidence="6 8" id="KW-0472">Membrane</keyword>
<feature type="transmembrane region" description="Helical" evidence="8">
    <location>
        <begin position="228"/>
        <end position="252"/>
    </location>
</feature>
<feature type="transmembrane region" description="Helical" evidence="8">
    <location>
        <begin position="137"/>
        <end position="154"/>
    </location>
</feature>
<dbReference type="GO" id="GO:0015128">
    <property type="term" value="F:gluconate transmembrane transporter activity"/>
    <property type="evidence" value="ECO:0007669"/>
    <property type="project" value="InterPro"/>
</dbReference>
<evidence type="ECO:0000256" key="3">
    <source>
        <dbReference type="ARBA" id="ARBA00022475"/>
    </source>
</evidence>
<comment type="similarity">
    <text evidence="7">Belongs to the GntP permease family.</text>
</comment>
<reference evidence="9 10" key="1">
    <citation type="submission" date="2019-03" db="EMBL/GenBank/DDBJ databases">
        <title>Genomic Encyclopedia of Type Strains, Phase IV (KMG-IV): sequencing the most valuable type-strain genomes for metagenomic binning, comparative biology and taxonomic classification.</title>
        <authorList>
            <person name="Goeker M."/>
        </authorList>
    </citation>
    <scope>NUCLEOTIDE SEQUENCE [LARGE SCALE GENOMIC DNA]</scope>
    <source>
        <strain evidence="9 10">DSM 10053</strain>
    </source>
</reference>
<proteinExistence type="inferred from homology"/>
<dbReference type="EMBL" id="SMGJ01000007">
    <property type="protein sequence ID" value="TCK67151.1"/>
    <property type="molecule type" value="Genomic_DNA"/>
</dbReference>
<feature type="transmembrane region" description="Helical" evidence="8">
    <location>
        <begin position="174"/>
        <end position="193"/>
    </location>
</feature>
<gene>
    <name evidence="9" type="ORF">EV692_2059</name>
</gene>
<feature type="transmembrane region" description="Helical" evidence="8">
    <location>
        <begin position="330"/>
        <end position="349"/>
    </location>
</feature>
<name>A0A4V2PTM8_9PAST</name>
<evidence type="ECO:0000256" key="7">
    <source>
        <dbReference type="ARBA" id="ARBA00049663"/>
    </source>
</evidence>
<dbReference type="PANTHER" id="PTHR30354:SF22">
    <property type="entry name" value="HIGH-AFFINITY GLUCONATE TRANSPORTER"/>
    <property type="match status" value="1"/>
</dbReference>
<dbReference type="InterPro" id="IPR003474">
    <property type="entry name" value="Glcn_transporter"/>
</dbReference>
<evidence type="ECO:0000256" key="1">
    <source>
        <dbReference type="ARBA" id="ARBA00004651"/>
    </source>
</evidence>
<keyword evidence="10" id="KW-1185">Reference proteome</keyword>
<keyword evidence="3" id="KW-1003">Cell membrane</keyword>
<protein>
    <submittedName>
        <fullName evidence="9">Gluconate permease GntP</fullName>
    </submittedName>
</protein>
<comment type="subcellular location">
    <subcellularLocation>
        <location evidence="1">Cell membrane</location>
        <topology evidence="1">Multi-pass membrane protein</topology>
    </subcellularLocation>
</comment>
<dbReference type="Proteomes" id="UP000295496">
    <property type="component" value="Unassembled WGS sequence"/>
</dbReference>
<evidence type="ECO:0000313" key="9">
    <source>
        <dbReference type="EMBL" id="TCK67151.1"/>
    </source>
</evidence>
<organism evidence="9 10">
    <name type="scientific">Lonepinella koalarum</name>
    <dbReference type="NCBI Taxonomy" id="53417"/>
    <lineage>
        <taxon>Bacteria</taxon>
        <taxon>Pseudomonadati</taxon>
        <taxon>Pseudomonadota</taxon>
        <taxon>Gammaproteobacteria</taxon>
        <taxon>Pasteurellales</taxon>
        <taxon>Pasteurellaceae</taxon>
        <taxon>Lonepinella</taxon>
    </lineage>
</organism>